<dbReference type="EMBL" id="JAPDGR010000044">
    <property type="protein sequence ID" value="KAJ2997863.1"/>
    <property type="molecule type" value="Genomic_DNA"/>
</dbReference>
<name>A0ACC1PPX5_9PEZI</name>
<sequence length="88" mass="9553">MVFGRQSWAMATLTMGTLTVQYRPSTACRLPPHITTTTASTITTTSAPPLRETGPWDPLDRIWATPLLSLVETANDGATTFGITPPRH</sequence>
<protein>
    <submittedName>
        <fullName evidence="1">Uncharacterized protein</fullName>
    </submittedName>
</protein>
<keyword evidence="2" id="KW-1185">Reference proteome</keyword>
<reference evidence="1" key="1">
    <citation type="submission" date="2022-10" db="EMBL/GenBank/DDBJ databases">
        <title>Genome Sequence of Xylaria curta.</title>
        <authorList>
            <person name="Buettner E."/>
        </authorList>
    </citation>
    <scope>NUCLEOTIDE SEQUENCE</scope>
    <source>
        <strain evidence="1">Babe10</strain>
    </source>
</reference>
<evidence type="ECO:0000313" key="1">
    <source>
        <dbReference type="EMBL" id="KAJ2997863.1"/>
    </source>
</evidence>
<accession>A0ACC1PPX5</accession>
<evidence type="ECO:0000313" key="2">
    <source>
        <dbReference type="Proteomes" id="UP001143856"/>
    </source>
</evidence>
<gene>
    <name evidence="1" type="ORF">NUW58_g520</name>
</gene>
<proteinExistence type="predicted"/>
<organism evidence="1 2">
    <name type="scientific">Xylaria curta</name>
    <dbReference type="NCBI Taxonomy" id="42375"/>
    <lineage>
        <taxon>Eukaryota</taxon>
        <taxon>Fungi</taxon>
        <taxon>Dikarya</taxon>
        <taxon>Ascomycota</taxon>
        <taxon>Pezizomycotina</taxon>
        <taxon>Sordariomycetes</taxon>
        <taxon>Xylariomycetidae</taxon>
        <taxon>Xylariales</taxon>
        <taxon>Xylariaceae</taxon>
        <taxon>Xylaria</taxon>
    </lineage>
</organism>
<dbReference type="Proteomes" id="UP001143856">
    <property type="component" value="Unassembled WGS sequence"/>
</dbReference>
<comment type="caution">
    <text evidence="1">The sequence shown here is derived from an EMBL/GenBank/DDBJ whole genome shotgun (WGS) entry which is preliminary data.</text>
</comment>